<accession>Q7U3E8</accession>
<dbReference type="AlphaFoldDB" id="Q7U3E8"/>
<evidence type="ECO:0000313" key="1">
    <source>
        <dbReference type="EMBL" id="CAE08999.1"/>
    </source>
</evidence>
<keyword evidence="2" id="KW-1185">Reference proteome</keyword>
<organism evidence="1 2">
    <name type="scientific">Parasynechococcus marenigrum (strain WH8102)</name>
    <dbReference type="NCBI Taxonomy" id="84588"/>
    <lineage>
        <taxon>Bacteria</taxon>
        <taxon>Bacillati</taxon>
        <taxon>Cyanobacteriota</taxon>
        <taxon>Cyanophyceae</taxon>
        <taxon>Synechococcales</taxon>
        <taxon>Prochlorococcaceae</taxon>
        <taxon>Parasynechococcus</taxon>
        <taxon>Parasynechococcus marenigrum</taxon>
    </lineage>
</organism>
<dbReference type="HOGENOM" id="CLU_2182671_0_0_3"/>
<proteinExistence type="predicted"/>
<dbReference type="KEGG" id="syw:SYNW2484"/>
<reference evidence="1 2" key="1">
    <citation type="journal article" date="2003" name="Nature">
        <title>The genome of a motile marine Synechococcus.</title>
        <authorList>
            <person name="Palenik B."/>
            <person name="Brahamsha B."/>
            <person name="Larimer F."/>
            <person name="Land M."/>
            <person name="Hauser L."/>
            <person name="Chain P."/>
            <person name="Lamerdin J."/>
            <person name="Regala W."/>
            <person name="Allen E.A."/>
            <person name="McCarren J."/>
            <person name="Paulsen I."/>
            <person name="Dufresne A."/>
            <person name="Partensky F."/>
            <person name="Webb E."/>
            <person name="Waterbury J."/>
        </authorList>
    </citation>
    <scope>NUCLEOTIDE SEQUENCE [LARGE SCALE GENOMIC DNA]</scope>
    <source>
        <strain evidence="1 2">WH8102</strain>
    </source>
</reference>
<dbReference type="EMBL" id="BX569695">
    <property type="protein sequence ID" value="CAE08999.1"/>
    <property type="molecule type" value="Genomic_DNA"/>
</dbReference>
<sequence>MPMNEESAKSNEDQDIFSQLMKEVSTLALLKESGASIIQGKILIIIVGIEKDGELLKGKEIQPKYCNISNEEEFQEFIKGNYKNVDTLYVRYFRPGDIELSEITKYIIK</sequence>
<name>Q7U3E8_PARMW</name>
<gene>
    <name evidence="1" type="ordered locus">SYNW2484</name>
</gene>
<evidence type="ECO:0000313" key="2">
    <source>
        <dbReference type="Proteomes" id="UP000001422"/>
    </source>
</evidence>
<protein>
    <submittedName>
        <fullName evidence="1">Uncharacterized protein</fullName>
    </submittedName>
</protein>
<dbReference type="Proteomes" id="UP000001422">
    <property type="component" value="Chromosome"/>
</dbReference>